<dbReference type="EMBL" id="VCGU01000458">
    <property type="protein sequence ID" value="TRY63926.1"/>
    <property type="molecule type" value="Genomic_DNA"/>
</dbReference>
<keyword evidence="17" id="KW-1185">Reference proteome</keyword>
<dbReference type="PRINTS" id="PR00080">
    <property type="entry name" value="SDRFAMILY"/>
</dbReference>
<reference evidence="16 17" key="1">
    <citation type="journal article" date="2018" name="Nat. Ecol. Evol.">
        <title>Genomic signatures of mitonuclear coevolution across populations of Tigriopus californicus.</title>
        <authorList>
            <person name="Barreto F.S."/>
            <person name="Watson E.T."/>
            <person name="Lima T.G."/>
            <person name="Willett C.S."/>
            <person name="Edmands S."/>
            <person name="Li W."/>
            <person name="Burton R.S."/>
        </authorList>
    </citation>
    <scope>NUCLEOTIDE SEQUENCE [LARGE SCALE GENOMIC DNA]</scope>
    <source>
        <strain evidence="16 17">San Diego</strain>
    </source>
</reference>
<keyword evidence="9" id="KW-0443">Lipid metabolism</keyword>
<keyword evidence="7" id="KW-0746">Sphingolipid metabolism</keyword>
<gene>
    <name evidence="16" type="ORF">TCAL_14295</name>
</gene>
<sequence>MDGLVDWGFWHYLGVIAVILLAWLLILDRCTRYTIQNKHVLVTGGSSGIGLSLAKLCAQRGARHITLVARQKLKLVEAKAAVEQCLRQPAHQQVHTISLDITGDLETIQASLESSITGYGRVDVLINCAGAAVARRFEETSDELHRRMMDLNYFGGVRLTQVLLPPMKLAENGLIIFVSSQAGLIGVFGFTAYTAAKFAMRGFAEALEMEVKAHGVGVTVAFPPDTDTPGFAEEEKGKPEETKLISQSGGLFHPDAVAKSILSDALRGRFYSSPGVDGWMLTNVCVGMTHSSLFQVLVQGILLGPLRVVGWAYRQYFYAIIRKCRAKRNSEKKHE</sequence>
<comment type="similarity">
    <text evidence="4 13">Belongs to the short-chain dehydrogenases/reductases (SDR) family.</text>
</comment>
<keyword evidence="14" id="KW-1133">Transmembrane helix</keyword>
<dbReference type="OMA" id="ICGVFEE"/>
<dbReference type="SMART" id="SM00822">
    <property type="entry name" value="PKS_KR"/>
    <property type="match status" value="1"/>
</dbReference>
<evidence type="ECO:0000256" key="9">
    <source>
        <dbReference type="ARBA" id="ARBA00023098"/>
    </source>
</evidence>
<evidence type="ECO:0000256" key="14">
    <source>
        <dbReference type="SAM" id="Phobius"/>
    </source>
</evidence>
<evidence type="ECO:0000256" key="5">
    <source>
        <dbReference type="ARBA" id="ARBA00022824"/>
    </source>
</evidence>
<keyword evidence="8" id="KW-0560">Oxidoreductase</keyword>
<keyword evidence="14" id="KW-0472">Membrane</keyword>
<dbReference type="PRINTS" id="PR00081">
    <property type="entry name" value="GDHRDH"/>
</dbReference>
<comment type="pathway">
    <text evidence="2">Lipid metabolism; sphingolipid metabolism.</text>
</comment>
<organism evidence="16 17">
    <name type="scientific">Tigriopus californicus</name>
    <name type="common">Marine copepod</name>
    <dbReference type="NCBI Taxonomy" id="6832"/>
    <lineage>
        <taxon>Eukaryota</taxon>
        <taxon>Metazoa</taxon>
        <taxon>Ecdysozoa</taxon>
        <taxon>Arthropoda</taxon>
        <taxon>Crustacea</taxon>
        <taxon>Multicrustacea</taxon>
        <taxon>Hexanauplia</taxon>
        <taxon>Copepoda</taxon>
        <taxon>Harpacticoida</taxon>
        <taxon>Harpacticidae</taxon>
        <taxon>Tigriopus</taxon>
    </lineage>
</organism>
<feature type="transmembrane region" description="Helical" evidence="14">
    <location>
        <begin position="7"/>
        <end position="27"/>
    </location>
</feature>
<dbReference type="OrthoDB" id="37659at2759"/>
<comment type="caution">
    <text evidence="16">The sequence shown here is derived from an EMBL/GenBank/DDBJ whole genome shotgun (WGS) entry which is preliminary data.</text>
</comment>
<evidence type="ECO:0000256" key="6">
    <source>
        <dbReference type="ARBA" id="ARBA00022857"/>
    </source>
</evidence>
<dbReference type="GO" id="GO:0006666">
    <property type="term" value="P:3-keto-sphinganine metabolic process"/>
    <property type="evidence" value="ECO:0007669"/>
    <property type="project" value="InterPro"/>
</dbReference>
<dbReference type="STRING" id="6832.A0A553NEQ3"/>
<comment type="pathway">
    <text evidence="3">Sphingolipid metabolism.</text>
</comment>
<dbReference type="CDD" id="cd08939">
    <property type="entry name" value="KDSR-like_SDR_c"/>
    <property type="match status" value="1"/>
</dbReference>
<accession>A0A553NEQ3</accession>
<name>A0A553NEQ3_TIGCA</name>
<dbReference type="FunFam" id="3.40.50.720:FF:000165">
    <property type="entry name" value="3-ketodihydrosphingosine reductase"/>
    <property type="match status" value="1"/>
</dbReference>
<evidence type="ECO:0000256" key="13">
    <source>
        <dbReference type="RuleBase" id="RU000363"/>
    </source>
</evidence>
<dbReference type="GO" id="GO:0047560">
    <property type="term" value="F:3-dehydrosphinganine reductase activity"/>
    <property type="evidence" value="ECO:0007669"/>
    <property type="project" value="UniProtKB-EC"/>
</dbReference>
<keyword evidence="14" id="KW-0812">Transmembrane</keyword>
<dbReference type="AlphaFoldDB" id="A0A553NEQ3"/>
<proteinExistence type="inferred from homology"/>
<dbReference type="InterPro" id="IPR036291">
    <property type="entry name" value="NAD(P)-bd_dom_sf"/>
</dbReference>
<evidence type="ECO:0000256" key="12">
    <source>
        <dbReference type="ARBA" id="ARBA00048930"/>
    </source>
</evidence>
<feature type="domain" description="Ketoreductase" evidence="15">
    <location>
        <begin position="38"/>
        <end position="225"/>
    </location>
</feature>
<evidence type="ECO:0000256" key="4">
    <source>
        <dbReference type="ARBA" id="ARBA00006484"/>
    </source>
</evidence>
<comment type="subcellular location">
    <subcellularLocation>
        <location evidence="1">Endoplasmic reticulum</location>
    </subcellularLocation>
</comment>
<evidence type="ECO:0000256" key="11">
    <source>
        <dbReference type="ARBA" id="ARBA00044737"/>
    </source>
</evidence>
<evidence type="ECO:0000256" key="7">
    <source>
        <dbReference type="ARBA" id="ARBA00022919"/>
    </source>
</evidence>
<dbReference type="InterPro" id="IPR002347">
    <property type="entry name" value="SDR_fam"/>
</dbReference>
<dbReference type="GO" id="GO:0005789">
    <property type="term" value="C:endoplasmic reticulum membrane"/>
    <property type="evidence" value="ECO:0007669"/>
    <property type="project" value="TreeGrafter"/>
</dbReference>
<evidence type="ECO:0000313" key="16">
    <source>
        <dbReference type="EMBL" id="TRY63926.1"/>
    </source>
</evidence>
<dbReference type="InterPro" id="IPR057326">
    <property type="entry name" value="KR_dom"/>
</dbReference>
<dbReference type="GO" id="GO:0030148">
    <property type="term" value="P:sphingolipid biosynthetic process"/>
    <property type="evidence" value="ECO:0007669"/>
    <property type="project" value="InterPro"/>
</dbReference>
<dbReference type="Gene3D" id="3.40.50.720">
    <property type="entry name" value="NAD(P)-binding Rossmann-like Domain"/>
    <property type="match status" value="1"/>
</dbReference>
<evidence type="ECO:0000313" key="17">
    <source>
        <dbReference type="Proteomes" id="UP000318571"/>
    </source>
</evidence>
<comment type="catalytic activity">
    <reaction evidence="12">
        <text>sphinganine + NADP(+) = 3-oxosphinganine + NADPH + H(+)</text>
        <dbReference type="Rhea" id="RHEA:22640"/>
        <dbReference type="ChEBI" id="CHEBI:15378"/>
        <dbReference type="ChEBI" id="CHEBI:57783"/>
        <dbReference type="ChEBI" id="CHEBI:57817"/>
        <dbReference type="ChEBI" id="CHEBI:58299"/>
        <dbReference type="ChEBI" id="CHEBI:58349"/>
        <dbReference type="EC" id="1.1.1.102"/>
    </reaction>
    <physiologicalReaction direction="right-to-left" evidence="12">
        <dbReference type="Rhea" id="RHEA:22642"/>
    </physiologicalReaction>
</comment>
<evidence type="ECO:0000256" key="1">
    <source>
        <dbReference type="ARBA" id="ARBA00004240"/>
    </source>
</evidence>
<dbReference type="PANTHER" id="PTHR43550:SF3">
    <property type="entry name" value="3-KETODIHYDROSPHINGOSINE REDUCTASE"/>
    <property type="match status" value="1"/>
</dbReference>
<evidence type="ECO:0000256" key="10">
    <source>
        <dbReference type="ARBA" id="ARBA00026112"/>
    </source>
</evidence>
<dbReference type="EC" id="1.1.1.102" evidence="10"/>
<protein>
    <recommendedName>
        <fullName evidence="10">3-dehydrosphinganine reductase</fullName>
        <ecNumber evidence="10">1.1.1.102</ecNumber>
    </recommendedName>
</protein>
<dbReference type="SUPFAM" id="SSF51735">
    <property type="entry name" value="NAD(P)-binding Rossmann-fold domains"/>
    <property type="match status" value="1"/>
</dbReference>
<dbReference type="Pfam" id="PF00106">
    <property type="entry name" value="adh_short"/>
    <property type="match status" value="1"/>
</dbReference>
<evidence type="ECO:0000256" key="3">
    <source>
        <dbReference type="ARBA" id="ARBA00004991"/>
    </source>
</evidence>
<dbReference type="PANTHER" id="PTHR43550">
    <property type="entry name" value="3-KETODIHYDROSPHINGOSINE REDUCTASE"/>
    <property type="match status" value="1"/>
</dbReference>
<keyword evidence="6" id="KW-0521">NADP</keyword>
<evidence type="ECO:0000256" key="2">
    <source>
        <dbReference type="ARBA" id="ARBA00004760"/>
    </source>
</evidence>
<comment type="function">
    <text evidence="11">Catalyzes the reduction of 3'-oxosphinganine (3-ketodihydrosphingosine/KDS) to sphinganine (dihydrosphingosine/DHS), the second step of de novo sphingolipid biosynthesis.</text>
</comment>
<dbReference type="Proteomes" id="UP000318571">
    <property type="component" value="Chromosome 10"/>
</dbReference>
<evidence type="ECO:0000256" key="8">
    <source>
        <dbReference type="ARBA" id="ARBA00023002"/>
    </source>
</evidence>
<keyword evidence="5" id="KW-0256">Endoplasmic reticulum</keyword>
<feature type="transmembrane region" description="Helical" evidence="14">
    <location>
        <begin position="174"/>
        <end position="193"/>
    </location>
</feature>
<evidence type="ECO:0000259" key="15">
    <source>
        <dbReference type="SMART" id="SM00822"/>
    </source>
</evidence>
<dbReference type="InterPro" id="IPR045022">
    <property type="entry name" value="KDSR-like"/>
</dbReference>